<comment type="subcellular location">
    <subcellularLocation>
        <location evidence="1">Lysosome membrane</location>
        <topology evidence="1">Multi-pass membrane protein</topology>
    </subcellularLocation>
</comment>
<evidence type="ECO:0000256" key="4">
    <source>
        <dbReference type="ARBA" id="ARBA00023136"/>
    </source>
</evidence>
<name>A0AA47NNG4_MERPO</name>
<sequence length="1051" mass="116295">MVLPDRSWSRKSPAVRPPREPGVRVRPPGEPGVRVPPREQSPAWERSSSPSRTGTHSMFRPETSSWSQTERCVSVLCFRVLAATCLRQPMATAGAKHPTNHTPMWAGLLGLTSSWTNPGPYRWGPGGRLANELPSDKGPYRWGPGGRSANERPAKLKWAGLESRLHGEQRRLEPRWRRAEGAGPDGIPADPGSVLLDVVCGSAPRWRPTSAHLEIIYPKMLSRVYVFTRTIAGHCAVINGEMNCARMFWREEEEEEAVVQAGPSPPQEDPPGVVPPGLLLGLGWVCAALYCALFLVVYVQLWLLLRSGRRRLSLQSGSLFLSLLAAALRTTMFTLSSCDLLQDGRRRDGQQRDGQLTPRRLQPLTRWLLYCLPVCLQFCTLCMLNLYFAQVMFKAKAKYSPELSKYKLDIQDSATPGLATMLIRRGTLVLKQLVDVAGPALDNAEAVGRQLGVTSGRYCGKLLDLWKKRLTETERRLLGEYSSGSLMPDPRDAFPDISLVPEMESYTGPLIHTRQQRLRDAHRKTLYAGFREQDTVWRERLKVAGEVRPAWEVLYKLPEKKRTADLQWRVLHGAIAVNAFICVLNPASSNACLFCGQTETLFHCFIECARLASLFTFLTRIFACFKEKFSMVKFIFGTSYKKTNKTKWRLINFIVGEAKLAIYLSRRNRVEGRSDQDPVQILSCSVRARVGLDFIFYKTMGDLEIFSEKWSYGNIVVPLRLAFLCLSIFFLVVNLTCALLIQTTGPASAAGVRRPLLARVLVNDFLFTLCAVSLAVCIFRIAKMSSANVYLESKGTSLRQATAMGALLILLFTSRACYNLVVVALAPGGRATPFSYGWYSVSDQADVQEVSGETYVVFAVVLLVWELLPTGLLVGFFRVQQPNQNLAPGGMINSHSFSSRAYFFDNPRRYDSEDDLTRSINSRSDRASLLSTTPQTGPPAWYGSVPRAGSQPTLTHPAAAAAAAAASAPLLCAYPGVPGHGPPPPPPPQPVLHPAEQRRPAPAEPTLLHTTEPLLQLSELLLHPDQLGTSSPSPSSSPSPPETFPTQGNPK</sequence>
<keyword evidence="9" id="KW-1185">Reference proteome</keyword>
<feature type="region of interest" description="Disordered" evidence="6">
    <location>
        <begin position="977"/>
        <end position="1051"/>
    </location>
</feature>
<comment type="caution">
    <text evidence="8">The sequence shown here is derived from an EMBL/GenBank/DDBJ whole genome shotgun (WGS) entry which is preliminary data.</text>
</comment>
<feature type="transmembrane region" description="Helical" evidence="7">
    <location>
        <begin position="317"/>
        <end position="335"/>
    </location>
</feature>
<feature type="compositionally biased region" description="Polar residues" evidence="6">
    <location>
        <begin position="46"/>
        <end position="64"/>
    </location>
</feature>
<feature type="transmembrane region" description="Helical" evidence="7">
    <location>
        <begin position="367"/>
        <end position="388"/>
    </location>
</feature>
<dbReference type="PANTHER" id="PTHR15146:SF1">
    <property type="entry name" value="INTEGRAL MEMBRANE PROTEIN GPR137C"/>
    <property type="match status" value="1"/>
</dbReference>
<evidence type="ECO:0000256" key="5">
    <source>
        <dbReference type="ARBA" id="ARBA00023228"/>
    </source>
</evidence>
<feature type="compositionally biased region" description="Low complexity" evidence="6">
    <location>
        <begin position="1004"/>
        <end position="1034"/>
    </location>
</feature>
<feature type="transmembrane region" description="Helical" evidence="7">
    <location>
        <begin position="855"/>
        <end position="877"/>
    </location>
</feature>
<keyword evidence="2 7" id="KW-0812">Transmembrane</keyword>
<dbReference type="GO" id="GO:0005765">
    <property type="term" value="C:lysosomal membrane"/>
    <property type="evidence" value="ECO:0007669"/>
    <property type="project" value="UniProtKB-SubCell"/>
</dbReference>
<feature type="region of interest" description="Disordered" evidence="6">
    <location>
        <begin position="913"/>
        <end position="956"/>
    </location>
</feature>
<evidence type="ECO:0000256" key="6">
    <source>
        <dbReference type="SAM" id="MobiDB-lite"/>
    </source>
</evidence>
<accession>A0AA47NNG4</accession>
<keyword evidence="4 7" id="KW-0472">Membrane</keyword>
<keyword evidence="3 7" id="KW-1133">Transmembrane helix</keyword>
<gene>
    <name evidence="8" type="primary">GPR137C</name>
    <name evidence="8" type="ORF">N1851_034539</name>
</gene>
<protein>
    <submittedName>
        <fullName evidence="8">Integral membrane protein GPR137C</fullName>
    </submittedName>
</protein>
<dbReference type="EMBL" id="JAOPHQ010006626">
    <property type="protein sequence ID" value="KAK0130792.1"/>
    <property type="molecule type" value="Genomic_DNA"/>
</dbReference>
<dbReference type="Proteomes" id="UP001174136">
    <property type="component" value="Unassembled WGS sequence"/>
</dbReference>
<feature type="region of interest" description="Disordered" evidence="6">
    <location>
        <begin position="1"/>
        <end position="64"/>
    </location>
</feature>
<evidence type="ECO:0000256" key="3">
    <source>
        <dbReference type="ARBA" id="ARBA00022989"/>
    </source>
</evidence>
<keyword evidence="5" id="KW-0458">Lysosome</keyword>
<feature type="transmembrane region" description="Helical" evidence="7">
    <location>
        <begin position="721"/>
        <end position="741"/>
    </location>
</feature>
<feature type="transmembrane region" description="Helical" evidence="7">
    <location>
        <begin position="803"/>
        <end position="826"/>
    </location>
</feature>
<proteinExistence type="predicted"/>
<feature type="compositionally biased region" description="Pro residues" evidence="6">
    <location>
        <begin position="980"/>
        <end position="991"/>
    </location>
</feature>
<evidence type="ECO:0000256" key="2">
    <source>
        <dbReference type="ARBA" id="ARBA00022692"/>
    </source>
</evidence>
<reference evidence="8" key="1">
    <citation type="journal article" date="2023" name="Front. Mar. Sci.">
        <title>A new Merluccius polli reference genome to investigate the effects of global change in West African waters.</title>
        <authorList>
            <person name="Mateo J.L."/>
            <person name="Blanco-Fernandez C."/>
            <person name="Garcia-Vazquez E."/>
            <person name="Machado-Schiaffino G."/>
        </authorList>
    </citation>
    <scope>NUCLEOTIDE SEQUENCE</scope>
    <source>
        <strain evidence="8">C29</strain>
        <tissue evidence="8">Fin</tissue>
    </source>
</reference>
<dbReference type="InterPro" id="IPR029723">
    <property type="entry name" value="GPR137"/>
</dbReference>
<dbReference type="GO" id="GO:1904263">
    <property type="term" value="P:positive regulation of TORC1 signaling"/>
    <property type="evidence" value="ECO:0007669"/>
    <property type="project" value="TreeGrafter"/>
</dbReference>
<dbReference type="AlphaFoldDB" id="A0AA47NNG4"/>
<evidence type="ECO:0000256" key="7">
    <source>
        <dbReference type="SAM" id="Phobius"/>
    </source>
</evidence>
<evidence type="ECO:0000313" key="9">
    <source>
        <dbReference type="Proteomes" id="UP001174136"/>
    </source>
</evidence>
<evidence type="ECO:0000256" key="1">
    <source>
        <dbReference type="ARBA" id="ARBA00004155"/>
    </source>
</evidence>
<feature type="transmembrane region" description="Helical" evidence="7">
    <location>
        <begin position="278"/>
        <end position="305"/>
    </location>
</feature>
<dbReference type="PANTHER" id="PTHR15146">
    <property type="entry name" value="INTEGRAL MEMBRANE PROTEIN GPR137"/>
    <property type="match status" value="1"/>
</dbReference>
<feature type="transmembrane region" description="Helical" evidence="7">
    <location>
        <begin position="761"/>
        <end position="782"/>
    </location>
</feature>
<evidence type="ECO:0000313" key="8">
    <source>
        <dbReference type="EMBL" id="KAK0130792.1"/>
    </source>
</evidence>
<organism evidence="8 9">
    <name type="scientific">Merluccius polli</name>
    <name type="common">Benguela hake</name>
    <name type="synonym">Merluccius cadenati</name>
    <dbReference type="NCBI Taxonomy" id="89951"/>
    <lineage>
        <taxon>Eukaryota</taxon>
        <taxon>Metazoa</taxon>
        <taxon>Chordata</taxon>
        <taxon>Craniata</taxon>
        <taxon>Vertebrata</taxon>
        <taxon>Euteleostomi</taxon>
        <taxon>Actinopterygii</taxon>
        <taxon>Neopterygii</taxon>
        <taxon>Teleostei</taxon>
        <taxon>Neoteleostei</taxon>
        <taxon>Acanthomorphata</taxon>
        <taxon>Zeiogadaria</taxon>
        <taxon>Gadariae</taxon>
        <taxon>Gadiformes</taxon>
        <taxon>Gadoidei</taxon>
        <taxon>Merlucciidae</taxon>
        <taxon>Merluccius</taxon>
    </lineage>
</organism>